<gene>
    <name evidence="1" type="ORF">NR989_07325</name>
</gene>
<keyword evidence="2" id="KW-1185">Reference proteome</keyword>
<reference evidence="1 2" key="1">
    <citation type="submission" date="2022-06" db="EMBL/GenBank/DDBJ databases">
        <title>Thiomicrohabdus sp. nov, an obligately chemolithoautotrophic, sulfur-oxidizing bacterium isolated from beach of Guanyin Mountain. Amoy.</title>
        <authorList>
            <person name="Zhu H."/>
        </authorList>
    </citation>
    <scope>NUCLEOTIDE SEQUENCE [LARGE SCALE GENOMIC DNA]</scope>
    <source>
        <strain evidence="1 2">XGS-01</strain>
    </source>
</reference>
<dbReference type="EMBL" id="CP102381">
    <property type="protein sequence ID" value="WEJ61824.1"/>
    <property type="molecule type" value="Genomic_DNA"/>
</dbReference>
<evidence type="ECO:0008006" key="3">
    <source>
        <dbReference type="Google" id="ProtNLM"/>
    </source>
</evidence>
<dbReference type="RefSeq" id="WP_275594083.1">
    <property type="nucleotide sequence ID" value="NZ_CP102381.1"/>
</dbReference>
<proteinExistence type="predicted"/>
<name>A0ABY8C787_9GAMM</name>
<evidence type="ECO:0000313" key="2">
    <source>
        <dbReference type="Proteomes" id="UP001222275"/>
    </source>
</evidence>
<evidence type="ECO:0000313" key="1">
    <source>
        <dbReference type="EMBL" id="WEJ61824.1"/>
    </source>
</evidence>
<protein>
    <recommendedName>
        <fullName evidence="3">Cthe-2314-like HEPN domain-containing protein</fullName>
    </recommendedName>
</protein>
<dbReference type="Proteomes" id="UP001222275">
    <property type="component" value="Chromosome"/>
</dbReference>
<organism evidence="1 2">
    <name type="scientific">Thiomicrorhabdus lithotrophica</name>
    <dbReference type="NCBI Taxonomy" id="2949997"/>
    <lineage>
        <taxon>Bacteria</taxon>
        <taxon>Pseudomonadati</taxon>
        <taxon>Pseudomonadota</taxon>
        <taxon>Gammaproteobacteria</taxon>
        <taxon>Thiotrichales</taxon>
        <taxon>Piscirickettsiaceae</taxon>
        <taxon>Thiomicrorhabdus</taxon>
    </lineage>
</organism>
<sequence>MKYSSEHHNWDMTVMASSRLVTLGENIEKNDYSFSAFTGSMLLAVAGLESFLNSIAHTLSINDSEFPYIEFDRKGIVEKLDFLLDKFSISLNKGERPYQTIKKAVTWRNSVVHSKPFYVEETMIEPRQDIRKLPKQYKSNDNKYPPYENLVSKENADRFNRDIIKIIESIKSISGLNPRAQCSYTIT</sequence>
<accession>A0ABY8C787</accession>